<evidence type="ECO:0000313" key="2">
    <source>
        <dbReference type="Proteomes" id="UP001195483"/>
    </source>
</evidence>
<protein>
    <submittedName>
        <fullName evidence="1">Uncharacterized protein</fullName>
    </submittedName>
</protein>
<reference evidence="1" key="3">
    <citation type="submission" date="2023-05" db="EMBL/GenBank/DDBJ databases">
        <authorList>
            <person name="Smith C.H."/>
        </authorList>
    </citation>
    <scope>NUCLEOTIDE SEQUENCE</scope>
    <source>
        <strain evidence="1">CHS0354</strain>
        <tissue evidence="1">Mantle</tissue>
    </source>
</reference>
<dbReference type="AlphaFoldDB" id="A0AAE0SVP7"/>
<sequence>MFISDEKPSRRFVDDPIVKTNTYVQARKVLTVLEETVSRARMNSKPRKSINLFVTNIQGEEIPSLLDNPIKCLGKYFDAVPKDTIGINWRRYQQVVQTSLNPGVISVDMKLVTIDLNIILEKKSNKANERKLTMYAEQIDSCQSKRWGTWFFPVNVEGGEFPTQCSSMKYSECPSNNVENSKMEVAELGKMLKCFQLTMDKMYGHGLAAYLEQLVSGQQGRPDIREGFRDKKHNTQ</sequence>
<name>A0AAE0SVP7_9BIVA</name>
<organism evidence="1 2">
    <name type="scientific">Potamilus streckersoni</name>
    <dbReference type="NCBI Taxonomy" id="2493646"/>
    <lineage>
        <taxon>Eukaryota</taxon>
        <taxon>Metazoa</taxon>
        <taxon>Spiralia</taxon>
        <taxon>Lophotrochozoa</taxon>
        <taxon>Mollusca</taxon>
        <taxon>Bivalvia</taxon>
        <taxon>Autobranchia</taxon>
        <taxon>Heteroconchia</taxon>
        <taxon>Palaeoheterodonta</taxon>
        <taxon>Unionida</taxon>
        <taxon>Unionoidea</taxon>
        <taxon>Unionidae</taxon>
        <taxon>Ambleminae</taxon>
        <taxon>Lampsilini</taxon>
        <taxon>Potamilus</taxon>
    </lineage>
</organism>
<accession>A0AAE0SVP7</accession>
<comment type="caution">
    <text evidence="1">The sequence shown here is derived from an EMBL/GenBank/DDBJ whole genome shotgun (WGS) entry which is preliminary data.</text>
</comment>
<dbReference type="EMBL" id="JAEAOA010001449">
    <property type="protein sequence ID" value="KAK3599077.1"/>
    <property type="molecule type" value="Genomic_DNA"/>
</dbReference>
<evidence type="ECO:0000313" key="1">
    <source>
        <dbReference type="EMBL" id="KAK3599077.1"/>
    </source>
</evidence>
<reference evidence="1" key="2">
    <citation type="journal article" date="2021" name="Genome Biol. Evol.">
        <title>Developing a high-quality reference genome for a parasitic bivalve with doubly uniparental inheritance (Bivalvia: Unionida).</title>
        <authorList>
            <person name="Smith C.H."/>
        </authorList>
    </citation>
    <scope>NUCLEOTIDE SEQUENCE</scope>
    <source>
        <strain evidence="1">CHS0354</strain>
        <tissue evidence="1">Mantle</tissue>
    </source>
</reference>
<dbReference type="Proteomes" id="UP001195483">
    <property type="component" value="Unassembled WGS sequence"/>
</dbReference>
<keyword evidence="2" id="KW-1185">Reference proteome</keyword>
<reference evidence="1" key="1">
    <citation type="journal article" date="2021" name="Genome Biol. Evol.">
        <title>A High-Quality Reference Genome for a Parasitic Bivalve with Doubly Uniparental Inheritance (Bivalvia: Unionida).</title>
        <authorList>
            <person name="Smith C.H."/>
        </authorList>
    </citation>
    <scope>NUCLEOTIDE SEQUENCE</scope>
    <source>
        <strain evidence="1">CHS0354</strain>
    </source>
</reference>
<gene>
    <name evidence="1" type="ORF">CHS0354_024403</name>
</gene>
<proteinExistence type="predicted"/>